<sequence>MIRSIAVLAAALLLSAPAGAAEADRPEAYAVRIPVTPAPGGSLQQLAVPTRALVASQRAGLADLRIFDGRGQAVPIALSTAPAGPRHRMMTLPALPILGAAGTLAVTGVSLRIDEGQRASVVRVDGTPRAGAGAGTVVLGVLFDTRRLAGPVDALTLDAEVPVAQPVTFTIEASDDLQDWQPVACKTLYRADAAAAPEAIAFAAMGLHGRYLRVTWQAASRLVSPVVVRGARLAMVAGEAVARQRAVIGLPASAGGKAIEFALPFATPVAALEGVPTGGDSVVPVRILGRDARDQAWVPLAAGPVFRLTNSGRTRLNPPFDLHGARFRTLRIETDANSAGFAATPEVAVRFDPVRLIFLASSTPPFVLAAGRRDAPPVWLPAASLVPGYGPAADAALPAATTAPAADPVVAAAAPDATAARRGMVLWAVLLAGTALLGAMVWWLMRQRPRAA</sequence>
<feature type="transmembrane region" description="Helical" evidence="1">
    <location>
        <begin position="424"/>
        <end position="445"/>
    </location>
</feature>
<keyword evidence="1" id="KW-0812">Transmembrane</keyword>
<dbReference type="AlphaFoldDB" id="A0A558R5V4"/>
<protein>
    <submittedName>
        <fullName evidence="3">DUF3999 domain-containing protein</fullName>
    </submittedName>
</protein>
<keyword evidence="1" id="KW-0472">Membrane</keyword>
<reference evidence="3 4" key="1">
    <citation type="submission" date="2019-07" db="EMBL/GenBank/DDBJ databases">
        <title>Sphingomonas solaris sp. nov., isolated from a solar panel from Boston, Massachusetts.</title>
        <authorList>
            <person name="Tanner K."/>
            <person name="Pascual J."/>
            <person name="Mancuso C."/>
            <person name="Pereto J."/>
            <person name="Khalil A."/>
            <person name="Vilanova C."/>
        </authorList>
    </citation>
    <scope>NUCLEOTIDE SEQUENCE [LARGE SCALE GENOMIC DNA]</scope>
    <source>
        <strain evidence="3 4">R4DWN</strain>
    </source>
</reference>
<evidence type="ECO:0000313" key="3">
    <source>
        <dbReference type="EMBL" id="TVV74718.1"/>
    </source>
</evidence>
<dbReference type="Pfam" id="PF13163">
    <property type="entry name" value="DUF3999"/>
    <property type="match status" value="1"/>
</dbReference>
<feature type="signal peptide" evidence="2">
    <location>
        <begin position="1"/>
        <end position="20"/>
    </location>
</feature>
<dbReference type="Proteomes" id="UP000318681">
    <property type="component" value="Unassembled WGS sequence"/>
</dbReference>
<dbReference type="RefSeq" id="WP_145150351.1">
    <property type="nucleotide sequence ID" value="NZ_VNIM01000029.1"/>
</dbReference>
<proteinExistence type="predicted"/>
<dbReference type="EMBL" id="VNIM01000029">
    <property type="protein sequence ID" value="TVV74718.1"/>
    <property type="molecule type" value="Genomic_DNA"/>
</dbReference>
<evidence type="ECO:0000256" key="1">
    <source>
        <dbReference type="SAM" id="Phobius"/>
    </source>
</evidence>
<organism evidence="3 4">
    <name type="scientific">Alterirhizorhabdus solaris</name>
    <dbReference type="NCBI Taxonomy" id="2529389"/>
    <lineage>
        <taxon>Bacteria</taxon>
        <taxon>Pseudomonadati</taxon>
        <taxon>Pseudomonadota</taxon>
        <taxon>Alphaproteobacteria</taxon>
        <taxon>Sphingomonadales</taxon>
        <taxon>Rhizorhabdaceae</taxon>
        <taxon>Alterirhizorhabdus</taxon>
    </lineage>
</organism>
<comment type="caution">
    <text evidence="3">The sequence shown here is derived from an EMBL/GenBank/DDBJ whole genome shotgun (WGS) entry which is preliminary data.</text>
</comment>
<dbReference type="OrthoDB" id="7507682at2"/>
<keyword evidence="2" id="KW-0732">Signal</keyword>
<gene>
    <name evidence="3" type="ORF">FOY91_09135</name>
</gene>
<keyword evidence="4" id="KW-1185">Reference proteome</keyword>
<keyword evidence="1" id="KW-1133">Transmembrane helix</keyword>
<accession>A0A558R5V4</accession>
<evidence type="ECO:0000256" key="2">
    <source>
        <dbReference type="SAM" id="SignalP"/>
    </source>
</evidence>
<feature type="chain" id="PRO_5021809386" evidence="2">
    <location>
        <begin position="21"/>
        <end position="452"/>
    </location>
</feature>
<dbReference type="InterPro" id="IPR025060">
    <property type="entry name" value="DUF3999"/>
</dbReference>
<name>A0A558R5V4_9SPHN</name>
<evidence type="ECO:0000313" key="4">
    <source>
        <dbReference type="Proteomes" id="UP000318681"/>
    </source>
</evidence>